<reference evidence="1" key="1">
    <citation type="journal article" date="2017" name="Nature">
        <title>The sunflower genome provides insights into oil metabolism, flowering and Asterid evolution.</title>
        <authorList>
            <person name="Badouin H."/>
            <person name="Gouzy J."/>
            <person name="Grassa C.J."/>
            <person name="Murat F."/>
            <person name="Staton S.E."/>
            <person name="Cottret L."/>
            <person name="Lelandais-Briere C."/>
            <person name="Owens G.L."/>
            <person name="Carrere S."/>
            <person name="Mayjonade B."/>
            <person name="Legrand L."/>
            <person name="Gill N."/>
            <person name="Kane N.C."/>
            <person name="Bowers J.E."/>
            <person name="Hubner S."/>
            <person name="Bellec A."/>
            <person name="Berard A."/>
            <person name="Berges H."/>
            <person name="Blanchet N."/>
            <person name="Boniface M.C."/>
            <person name="Brunel D."/>
            <person name="Catrice O."/>
            <person name="Chaidir N."/>
            <person name="Claudel C."/>
            <person name="Donnadieu C."/>
            <person name="Faraut T."/>
            <person name="Fievet G."/>
            <person name="Helmstetter N."/>
            <person name="King M."/>
            <person name="Knapp S.J."/>
            <person name="Lai Z."/>
            <person name="Le Paslier M.C."/>
            <person name="Lippi Y."/>
            <person name="Lorenzon L."/>
            <person name="Mandel J.R."/>
            <person name="Marage G."/>
            <person name="Marchand G."/>
            <person name="Marquand E."/>
            <person name="Bret-Mestries E."/>
            <person name="Morien E."/>
            <person name="Nambeesan S."/>
            <person name="Nguyen T."/>
            <person name="Pegot-Espagnet P."/>
            <person name="Pouilly N."/>
            <person name="Raftis F."/>
            <person name="Sallet E."/>
            <person name="Schiex T."/>
            <person name="Thomas J."/>
            <person name="Vandecasteele C."/>
            <person name="Vares D."/>
            <person name="Vear F."/>
            <person name="Vautrin S."/>
            <person name="Crespi M."/>
            <person name="Mangin B."/>
            <person name="Burke J.M."/>
            <person name="Salse J."/>
            <person name="Munos S."/>
            <person name="Vincourt P."/>
            <person name="Rieseberg L.H."/>
            <person name="Langlade N.B."/>
        </authorList>
    </citation>
    <scope>NUCLEOTIDE SEQUENCE</scope>
    <source>
        <tissue evidence="1">Leaves</tissue>
    </source>
</reference>
<name>A0A9K3JWI8_HELAN</name>
<evidence type="ECO:0000313" key="2">
    <source>
        <dbReference type="Proteomes" id="UP000215914"/>
    </source>
</evidence>
<reference evidence="1" key="2">
    <citation type="submission" date="2020-06" db="EMBL/GenBank/DDBJ databases">
        <title>Helianthus annuus Genome sequencing and assembly Release 2.</title>
        <authorList>
            <person name="Gouzy J."/>
            <person name="Langlade N."/>
            <person name="Munos S."/>
        </authorList>
    </citation>
    <scope>NUCLEOTIDE SEQUENCE</scope>
    <source>
        <tissue evidence="1">Leaves</tissue>
    </source>
</reference>
<proteinExistence type="predicted"/>
<comment type="caution">
    <text evidence="1">The sequence shown here is derived from an EMBL/GenBank/DDBJ whole genome shotgun (WGS) entry which is preliminary data.</text>
</comment>
<protein>
    <submittedName>
        <fullName evidence="1">Uncharacterized protein</fullName>
    </submittedName>
</protein>
<organism evidence="1 2">
    <name type="scientific">Helianthus annuus</name>
    <name type="common">Common sunflower</name>
    <dbReference type="NCBI Taxonomy" id="4232"/>
    <lineage>
        <taxon>Eukaryota</taxon>
        <taxon>Viridiplantae</taxon>
        <taxon>Streptophyta</taxon>
        <taxon>Embryophyta</taxon>
        <taxon>Tracheophyta</taxon>
        <taxon>Spermatophyta</taxon>
        <taxon>Magnoliopsida</taxon>
        <taxon>eudicotyledons</taxon>
        <taxon>Gunneridae</taxon>
        <taxon>Pentapetalae</taxon>
        <taxon>asterids</taxon>
        <taxon>campanulids</taxon>
        <taxon>Asterales</taxon>
        <taxon>Asteraceae</taxon>
        <taxon>Asteroideae</taxon>
        <taxon>Heliantheae alliance</taxon>
        <taxon>Heliantheae</taxon>
        <taxon>Helianthus</taxon>
    </lineage>
</organism>
<accession>A0A9K3JWI8</accession>
<dbReference type="AlphaFoldDB" id="A0A9K3JWI8"/>
<dbReference type="Proteomes" id="UP000215914">
    <property type="component" value="Unassembled WGS sequence"/>
</dbReference>
<gene>
    <name evidence="1" type="ORF">HanXRQr2_Chr01g0030751</name>
</gene>
<evidence type="ECO:0000313" key="1">
    <source>
        <dbReference type="EMBL" id="KAF5822765.1"/>
    </source>
</evidence>
<dbReference type="Gramene" id="mRNA:HanXRQr2_Chr01g0030751">
    <property type="protein sequence ID" value="mRNA:HanXRQr2_Chr01g0030751"/>
    <property type="gene ID" value="HanXRQr2_Chr01g0030751"/>
</dbReference>
<keyword evidence="2" id="KW-1185">Reference proteome</keyword>
<dbReference type="EMBL" id="MNCJ02000316">
    <property type="protein sequence ID" value="KAF5822765.1"/>
    <property type="molecule type" value="Genomic_DNA"/>
</dbReference>
<sequence length="43" mass="4628">MSIRASGFKSVGSLIVTKNSALGEDLDWERNVKPPPVITEVVS</sequence>